<dbReference type="Gene3D" id="3.40.50.620">
    <property type="entry name" value="HUPs"/>
    <property type="match status" value="1"/>
</dbReference>
<dbReference type="EMBL" id="JBIYEW010000003">
    <property type="protein sequence ID" value="MFK4638433.1"/>
    <property type="molecule type" value="Genomic_DNA"/>
</dbReference>
<sequence>MTETPARRREASGGLNGPILAGVMPGQHPSVVEQAALVAAGAGLPLVFAYADVTVYPVDGTTGGPAAPIDPDGVDGDAPNAVEALKTTIAGQLAGLDIQWSVAPLAGEPAKALAREAEDIGASMIVVGTREHHLTAALKDATAGSVARHLSHRQNRPVLVVPVNPRVPDYDDEE</sequence>
<gene>
    <name evidence="2" type="ORF">ABIA52_001322</name>
</gene>
<organism evidence="2 3">
    <name type="scientific">Paenarthrobacter histidinolovorans</name>
    <dbReference type="NCBI Taxonomy" id="43664"/>
    <lineage>
        <taxon>Bacteria</taxon>
        <taxon>Bacillati</taxon>
        <taxon>Actinomycetota</taxon>
        <taxon>Actinomycetes</taxon>
        <taxon>Micrococcales</taxon>
        <taxon>Micrococcaceae</taxon>
        <taxon>Paenarthrobacter</taxon>
    </lineage>
</organism>
<dbReference type="InterPro" id="IPR014729">
    <property type="entry name" value="Rossmann-like_a/b/a_fold"/>
</dbReference>
<dbReference type="Proteomes" id="UP001620520">
    <property type="component" value="Unassembled WGS sequence"/>
</dbReference>
<dbReference type="RefSeq" id="WP_189013497.1">
    <property type="nucleotide sequence ID" value="NZ_BMPM01000001.1"/>
</dbReference>
<evidence type="ECO:0000313" key="3">
    <source>
        <dbReference type="Proteomes" id="UP001620520"/>
    </source>
</evidence>
<proteinExistence type="predicted"/>
<dbReference type="SUPFAM" id="SSF52402">
    <property type="entry name" value="Adenine nucleotide alpha hydrolases-like"/>
    <property type="match status" value="1"/>
</dbReference>
<reference evidence="2 3" key="1">
    <citation type="submission" date="2024-10" db="EMBL/GenBank/DDBJ databases">
        <title>Novel secondary metabolite-producing bacteria for plant disease control.</title>
        <authorList>
            <person name="Chevrette M."/>
        </authorList>
    </citation>
    <scope>NUCLEOTIDE SEQUENCE [LARGE SCALE GENOMIC DNA]</scope>
    <source>
        <strain evidence="2 3">J30 TE3557</strain>
    </source>
</reference>
<keyword evidence="3" id="KW-1185">Reference proteome</keyword>
<name>A0ABW8N317_9MICC</name>
<dbReference type="Pfam" id="PF00582">
    <property type="entry name" value="Usp"/>
    <property type="match status" value="1"/>
</dbReference>
<evidence type="ECO:0000313" key="2">
    <source>
        <dbReference type="EMBL" id="MFK4638433.1"/>
    </source>
</evidence>
<dbReference type="InterPro" id="IPR006016">
    <property type="entry name" value="UspA"/>
</dbReference>
<protein>
    <submittedName>
        <fullName evidence="2">Nucleotide-binding universal stress UspA family protein</fullName>
    </submittedName>
</protein>
<comment type="caution">
    <text evidence="2">The sequence shown here is derived from an EMBL/GenBank/DDBJ whole genome shotgun (WGS) entry which is preliminary data.</text>
</comment>
<accession>A0ABW8N317</accession>
<feature type="domain" description="UspA" evidence="1">
    <location>
        <begin position="28"/>
        <end position="162"/>
    </location>
</feature>
<evidence type="ECO:0000259" key="1">
    <source>
        <dbReference type="Pfam" id="PF00582"/>
    </source>
</evidence>